<protein>
    <submittedName>
        <fullName evidence="1">Uncharacterized protein</fullName>
    </submittedName>
</protein>
<proteinExistence type="predicted"/>
<dbReference type="AlphaFoldDB" id="A0A9P6BWT3"/>
<organism evidence="1 2">
    <name type="scientific">Macrolepiota fuliginosa MF-IS2</name>
    <dbReference type="NCBI Taxonomy" id="1400762"/>
    <lineage>
        <taxon>Eukaryota</taxon>
        <taxon>Fungi</taxon>
        <taxon>Dikarya</taxon>
        <taxon>Basidiomycota</taxon>
        <taxon>Agaricomycotina</taxon>
        <taxon>Agaricomycetes</taxon>
        <taxon>Agaricomycetidae</taxon>
        <taxon>Agaricales</taxon>
        <taxon>Agaricineae</taxon>
        <taxon>Agaricaceae</taxon>
        <taxon>Macrolepiota</taxon>
    </lineage>
</organism>
<name>A0A9P6BWT3_9AGAR</name>
<gene>
    <name evidence="1" type="ORF">P691DRAFT_811109</name>
</gene>
<accession>A0A9P6BWT3</accession>
<sequence>MGGGGDTAKTLDEIQADLRAQLEANARQKLRDLGGSPGGGDDLKKTVPEIARRQFQKTYSYEYTGNPIDTGNPQVIGRRAPELCDVVPPASSQVTWYLNTQVFSQIVIPDWIKQKAVNDLYNHTRGIVTSGGTSNQWVNSSYSKAYDMTENVNGRSVKCNSTLVYIYGNLLEDGIRAEIAFICFCGVYYSTDSPTVQARQAIDADAYKTAPPLPGVNPPRQPKNQDELETSLDAVAKTDFQSHFGYPFAQGPPFPPDSYRAKGVNSALLTLNSTLHAIPDPRPGDDLTYYIERLYTGLNIPTTMKSVQEQAKENTATQYDTIIKTSQAGDRSWIKDRLDKNYDIPNVGVNRVRQTGVLQCWYGHDMVGGTAISMLYIHIMTMVYELEDPFETQTRELFGILGNQLRKDKEPGSQDIPFLQLEQWITDYSVEKFQERFGFGYQGSQSVVPDKKPGPVLSFSSLFRLQTYPATDDEVRNWIWDSVLGKEYPVYKRDEIIESIRRDVVAYANDDKVGLNLWYTGGTPTNGRIFPDDDYKGRDIQLRTYYLYSHGNPQATERILVFALGVITSWADPWQRTPASAPISGYGAAGNLSARSARSPGEYDRIPLQRVSA</sequence>
<keyword evidence="2" id="KW-1185">Reference proteome</keyword>
<comment type="caution">
    <text evidence="1">The sequence shown here is derived from an EMBL/GenBank/DDBJ whole genome shotgun (WGS) entry which is preliminary data.</text>
</comment>
<dbReference type="Proteomes" id="UP000807342">
    <property type="component" value="Unassembled WGS sequence"/>
</dbReference>
<dbReference type="EMBL" id="MU151669">
    <property type="protein sequence ID" value="KAF9442267.1"/>
    <property type="molecule type" value="Genomic_DNA"/>
</dbReference>
<evidence type="ECO:0000313" key="2">
    <source>
        <dbReference type="Proteomes" id="UP000807342"/>
    </source>
</evidence>
<reference evidence="1" key="1">
    <citation type="submission" date="2020-11" db="EMBL/GenBank/DDBJ databases">
        <authorList>
            <consortium name="DOE Joint Genome Institute"/>
            <person name="Ahrendt S."/>
            <person name="Riley R."/>
            <person name="Andreopoulos W."/>
            <person name="Labutti K."/>
            <person name="Pangilinan J."/>
            <person name="Ruiz-Duenas F.J."/>
            <person name="Barrasa J.M."/>
            <person name="Sanchez-Garcia M."/>
            <person name="Camarero S."/>
            <person name="Miyauchi S."/>
            <person name="Serrano A."/>
            <person name="Linde D."/>
            <person name="Babiker R."/>
            <person name="Drula E."/>
            <person name="Ayuso-Fernandez I."/>
            <person name="Pacheco R."/>
            <person name="Padilla G."/>
            <person name="Ferreira P."/>
            <person name="Barriuso J."/>
            <person name="Kellner H."/>
            <person name="Castanera R."/>
            <person name="Alfaro M."/>
            <person name="Ramirez L."/>
            <person name="Pisabarro A.G."/>
            <person name="Kuo A."/>
            <person name="Tritt A."/>
            <person name="Lipzen A."/>
            <person name="He G."/>
            <person name="Yan M."/>
            <person name="Ng V."/>
            <person name="Cullen D."/>
            <person name="Martin F."/>
            <person name="Rosso M.-N."/>
            <person name="Henrissat B."/>
            <person name="Hibbett D."/>
            <person name="Martinez A.T."/>
            <person name="Grigoriev I.V."/>
        </authorList>
    </citation>
    <scope>NUCLEOTIDE SEQUENCE</scope>
    <source>
        <strain evidence="1">MF-IS2</strain>
    </source>
</reference>
<evidence type="ECO:0000313" key="1">
    <source>
        <dbReference type="EMBL" id="KAF9442267.1"/>
    </source>
</evidence>